<dbReference type="OrthoDB" id="3227035at2759"/>
<evidence type="ECO:0000313" key="1">
    <source>
        <dbReference type="EMBL" id="KAF7289693.1"/>
    </source>
</evidence>
<name>A0A8H6RZA4_MYCCL</name>
<reference evidence="1" key="1">
    <citation type="submission" date="2020-05" db="EMBL/GenBank/DDBJ databases">
        <title>Mycena genomes resolve the evolution of fungal bioluminescence.</title>
        <authorList>
            <person name="Tsai I.J."/>
        </authorList>
    </citation>
    <scope>NUCLEOTIDE SEQUENCE</scope>
    <source>
        <strain evidence="1">110903Hualien_Pintung</strain>
    </source>
</reference>
<organism evidence="1 2">
    <name type="scientific">Mycena chlorophos</name>
    <name type="common">Agaric fungus</name>
    <name type="synonym">Agaricus chlorophos</name>
    <dbReference type="NCBI Taxonomy" id="658473"/>
    <lineage>
        <taxon>Eukaryota</taxon>
        <taxon>Fungi</taxon>
        <taxon>Dikarya</taxon>
        <taxon>Basidiomycota</taxon>
        <taxon>Agaricomycotina</taxon>
        <taxon>Agaricomycetes</taxon>
        <taxon>Agaricomycetidae</taxon>
        <taxon>Agaricales</taxon>
        <taxon>Marasmiineae</taxon>
        <taxon>Mycenaceae</taxon>
        <taxon>Mycena</taxon>
    </lineage>
</organism>
<dbReference type="Proteomes" id="UP000613580">
    <property type="component" value="Unassembled WGS sequence"/>
</dbReference>
<dbReference type="AlphaFoldDB" id="A0A8H6RZA4"/>
<dbReference type="Gene3D" id="3.30.70.100">
    <property type="match status" value="1"/>
</dbReference>
<proteinExistence type="predicted"/>
<protein>
    <recommendedName>
        <fullName evidence="3">ABM domain-containing protein</fullName>
    </recommendedName>
</protein>
<sequence length="223" mass="25310">MPFDKTLTNAMYNTCVALPDKVAFTQSFFRGGPFFAEKAEHAIQWFCFQYTGSKHREFATIGSFRSDTIRQAHVDGIVVNEVRTHRAGMLFGKPDQAPALILSNKVASTTHPVVGASFFFQPKEGQTEALRELLRSTILPAVEADTETRYWYAYEFPEHEFASIPWPEQQFAIFAFWDSKEKREKSLNAGPWAAALAANEDKLLEKVPEINPFDMISAYVKLE</sequence>
<keyword evidence="2" id="KW-1185">Reference proteome</keyword>
<evidence type="ECO:0008006" key="3">
    <source>
        <dbReference type="Google" id="ProtNLM"/>
    </source>
</evidence>
<gene>
    <name evidence="1" type="ORF">HMN09_01332400</name>
</gene>
<dbReference type="SUPFAM" id="SSF54909">
    <property type="entry name" value="Dimeric alpha+beta barrel"/>
    <property type="match status" value="1"/>
</dbReference>
<dbReference type="InterPro" id="IPR011008">
    <property type="entry name" value="Dimeric_a/b-barrel"/>
</dbReference>
<comment type="caution">
    <text evidence="1">The sequence shown here is derived from an EMBL/GenBank/DDBJ whole genome shotgun (WGS) entry which is preliminary data.</text>
</comment>
<dbReference type="EMBL" id="JACAZE010000028">
    <property type="protein sequence ID" value="KAF7289693.1"/>
    <property type="molecule type" value="Genomic_DNA"/>
</dbReference>
<accession>A0A8H6RZA4</accession>
<evidence type="ECO:0000313" key="2">
    <source>
        <dbReference type="Proteomes" id="UP000613580"/>
    </source>
</evidence>